<protein>
    <recommendedName>
        <fullName evidence="11">ATP-dependent DNA helicase RecQ</fullName>
        <ecNumber evidence="10">5.6.2.4</ecNumber>
    </recommendedName>
    <alternativeName>
        <fullName evidence="12">DNA 3'-5' helicase RecQ</fullName>
    </alternativeName>
</protein>
<evidence type="ECO:0000259" key="13">
    <source>
        <dbReference type="PROSITE" id="PS51192"/>
    </source>
</evidence>
<dbReference type="GO" id="GO:0009378">
    <property type="term" value="F:four-way junction helicase activity"/>
    <property type="evidence" value="ECO:0007669"/>
    <property type="project" value="TreeGrafter"/>
</dbReference>
<dbReference type="PROSITE" id="PS51194">
    <property type="entry name" value="HELICASE_CTER"/>
    <property type="match status" value="1"/>
</dbReference>
<evidence type="ECO:0000256" key="3">
    <source>
        <dbReference type="ARBA" id="ARBA00022741"/>
    </source>
</evidence>
<feature type="domain" description="Helicase ATP-binding" evidence="13">
    <location>
        <begin position="976"/>
        <end position="1145"/>
    </location>
</feature>
<comment type="catalytic activity">
    <reaction evidence="9">
        <text>Couples ATP hydrolysis with the unwinding of duplex DNA by translocating in the 3'-5' direction.</text>
        <dbReference type="EC" id="5.6.2.4"/>
    </reaction>
</comment>
<dbReference type="InterPro" id="IPR006555">
    <property type="entry name" value="ATP-dep_Helicase_C"/>
</dbReference>
<dbReference type="Pfam" id="PF13307">
    <property type="entry name" value="Helicase_C_2"/>
    <property type="match status" value="1"/>
</dbReference>
<gene>
    <name evidence="16" type="ORF">D7024_13185</name>
</gene>
<accession>A0A494WZM6</accession>
<dbReference type="GO" id="GO:0016818">
    <property type="term" value="F:hydrolase activity, acting on acid anhydrides, in phosphorus-containing anhydrides"/>
    <property type="evidence" value="ECO:0007669"/>
    <property type="project" value="InterPro"/>
</dbReference>
<dbReference type="PROSITE" id="PS51192">
    <property type="entry name" value="HELICASE_ATP_BIND_1"/>
    <property type="match status" value="2"/>
</dbReference>
<evidence type="ECO:0000256" key="9">
    <source>
        <dbReference type="ARBA" id="ARBA00034617"/>
    </source>
</evidence>
<dbReference type="GO" id="GO:0003677">
    <property type="term" value="F:DNA binding"/>
    <property type="evidence" value="ECO:0007669"/>
    <property type="project" value="UniProtKB-KW"/>
</dbReference>
<keyword evidence="5 16" id="KW-0347">Helicase</keyword>
<dbReference type="Gene3D" id="3.40.50.300">
    <property type="entry name" value="P-loop containing nucleotide triphosphate hydrolases"/>
    <property type="match status" value="4"/>
</dbReference>
<dbReference type="GO" id="GO:0046872">
    <property type="term" value="F:metal ion binding"/>
    <property type="evidence" value="ECO:0007669"/>
    <property type="project" value="UniProtKB-KW"/>
</dbReference>
<keyword evidence="7" id="KW-0238">DNA-binding</keyword>
<keyword evidence="6" id="KW-0067">ATP-binding</keyword>
<dbReference type="OrthoDB" id="9763310at2"/>
<evidence type="ECO:0000259" key="15">
    <source>
        <dbReference type="PROSITE" id="PS51194"/>
    </source>
</evidence>
<comment type="similarity">
    <text evidence="1">Belongs to the helicase family. RecQ subfamily.</text>
</comment>
<evidence type="ECO:0000256" key="12">
    <source>
        <dbReference type="ARBA" id="ARBA00044550"/>
    </source>
</evidence>
<dbReference type="Pfam" id="PF16124">
    <property type="entry name" value="RecQ_Zn_bind"/>
    <property type="match status" value="1"/>
</dbReference>
<feature type="domain" description="Helicase ATP-binding" evidence="14">
    <location>
        <begin position="343"/>
        <end position="624"/>
    </location>
</feature>
<evidence type="ECO:0000256" key="11">
    <source>
        <dbReference type="ARBA" id="ARBA00044535"/>
    </source>
</evidence>
<dbReference type="GO" id="GO:0005694">
    <property type="term" value="C:chromosome"/>
    <property type="evidence" value="ECO:0007669"/>
    <property type="project" value="TreeGrafter"/>
</dbReference>
<feature type="domain" description="Helicase ATP-binding" evidence="13">
    <location>
        <begin position="364"/>
        <end position="697"/>
    </location>
</feature>
<reference evidence="16 17" key="1">
    <citation type="submission" date="2018-10" db="EMBL/GenBank/DDBJ databases">
        <authorList>
            <person name="Grouzdev D.S."/>
            <person name="Krutkina M.S."/>
            <person name="Tourova T.P."/>
            <person name="Nazina T.N."/>
        </authorList>
    </citation>
    <scope>NUCLEOTIDE SEQUENCE [LARGE SCALE GENOMIC DNA]</scope>
    <source>
        <strain evidence="16 17">435</strain>
    </source>
</reference>
<dbReference type="InterPro" id="IPR032284">
    <property type="entry name" value="RecQ_Zn-bd"/>
</dbReference>
<dbReference type="InterPro" id="IPR014001">
    <property type="entry name" value="Helicase_ATP-bd"/>
</dbReference>
<dbReference type="GO" id="GO:0006281">
    <property type="term" value="P:DNA repair"/>
    <property type="evidence" value="ECO:0007669"/>
    <property type="project" value="TreeGrafter"/>
</dbReference>
<dbReference type="GO" id="GO:0043138">
    <property type="term" value="F:3'-5' DNA helicase activity"/>
    <property type="evidence" value="ECO:0007669"/>
    <property type="project" value="UniProtKB-EC"/>
</dbReference>
<dbReference type="CDD" id="cd17920">
    <property type="entry name" value="DEXHc_RecQ"/>
    <property type="match status" value="1"/>
</dbReference>
<dbReference type="InterPro" id="IPR011545">
    <property type="entry name" value="DEAD/DEAH_box_helicase_dom"/>
</dbReference>
<dbReference type="InterPro" id="IPR027417">
    <property type="entry name" value="P-loop_NTPase"/>
</dbReference>
<dbReference type="InterPro" id="IPR014013">
    <property type="entry name" value="Helic_SF1/SF2_ATP-bd_DinG/Rad3"/>
</dbReference>
<keyword evidence="17" id="KW-1185">Reference proteome</keyword>
<name>A0A494WZM6_9FIRM</name>
<dbReference type="InterPro" id="IPR004589">
    <property type="entry name" value="DNA_helicase_ATP-dep_RecQ"/>
</dbReference>
<evidence type="ECO:0000259" key="14">
    <source>
        <dbReference type="PROSITE" id="PS51193"/>
    </source>
</evidence>
<evidence type="ECO:0000256" key="1">
    <source>
        <dbReference type="ARBA" id="ARBA00005446"/>
    </source>
</evidence>
<feature type="domain" description="Helicase C-terminal" evidence="15">
    <location>
        <begin position="1177"/>
        <end position="1324"/>
    </location>
</feature>
<dbReference type="PANTHER" id="PTHR13710:SF105">
    <property type="entry name" value="ATP-DEPENDENT DNA HELICASE Q1"/>
    <property type="match status" value="1"/>
</dbReference>
<evidence type="ECO:0000313" key="17">
    <source>
        <dbReference type="Proteomes" id="UP000271256"/>
    </source>
</evidence>
<dbReference type="GO" id="GO:0006310">
    <property type="term" value="P:DNA recombination"/>
    <property type="evidence" value="ECO:0007669"/>
    <property type="project" value="InterPro"/>
</dbReference>
<organism evidence="16 17">
    <name type="scientific">Desulfofundulus salinus</name>
    <dbReference type="NCBI Taxonomy" id="2419843"/>
    <lineage>
        <taxon>Bacteria</taxon>
        <taxon>Bacillati</taxon>
        <taxon>Bacillota</taxon>
        <taxon>Clostridia</taxon>
        <taxon>Eubacteriales</taxon>
        <taxon>Peptococcaceae</taxon>
        <taxon>Desulfofundulus</taxon>
    </lineage>
</organism>
<evidence type="ECO:0000256" key="4">
    <source>
        <dbReference type="ARBA" id="ARBA00022801"/>
    </source>
</evidence>
<evidence type="ECO:0000256" key="2">
    <source>
        <dbReference type="ARBA" id="ARBA00022723"/>
    </source>
</evidence>
<evidence type="ECO:0000256" key="10">
    <source>
        <dbReference type="ARBA" id="ARBA00034808"/>
    </source>
</evidence>
<dbReference type="Pfam" id="PF00271">
    <property type="entry name" value="Helicase_C"/>
    <property type="match status" value="1"/>
</dbReference>
<evidence type="ECO:0000256" key="5">
    <source>
        <dbReference type="ARBA" id="ARBA00022806"/>
    </source>
</evidence>
<dbReference type="EMBL" id="RBWE01000001">
    <property type="protein sequence ID" value="RKO67802.1"/>
    <property type="molecule type" value="Genomic_DNA"/>
</dbReference>
<dbReference type="Proteomes" id="UP000271256">
    <property type="component" value="Unassembled WGS sequence"/>
</dbReference>
<dbReference type="SMART" id="SM00491">
    <property type="entry name" value="HELICc2"/>
    <property type="match status" value="1"/>
</dbReference>
<dbReference type="NCBIfam" id="TIGR00614">
    <property type="entry name" value="recQ_fam"/>
    <property type="match status" value="1"/>
</dbReference>
<evidence type="ECO:0000256" key="6">
    <source>
        <dbReference type="ARBA" id="ARBA00022840"/>
    </source>
</evidence>
<keyword evidence="8" id="KW-0413">Isomerase</keyword>
<keyword evidence="2" id="KW-0479">Metal-binding</keyword>
<dbReference type="InterPro" id="IPR036388">
    <property type="entry name" value="WH-like_DNA-bd_sf"/>
</dbReference>
<keyword evidence="4 16" id="KW-0378">Hydrolase</keyword>
<dbReference type="Pfam" id="PF00270">
    <property type="entry name" value="DEAD"/>
    <property type="match status" value="2"/>
</dbReference>
<dbReference type="InterPro" id="IPR001650">
    <property type="entry name" value="Helicase_C-like"/>
</dbReference>
<evidence type="ECO:0000313" key="16">
    <source>
        <dbReference type="EMBL" id="RKO67802.1"/>
    </source>
</evidence>
<dbReference type="RefSeq" id="WP_121452198.1">
    <property type="nucleotide sequence ID" value="NZ_RBWE01000001.1"/>
</dbReference>
<keyword evidence="3" id="KW-0547">Nucleotide-binding</keyword>
<dbReference type="SMART" id="SM00487">
    <property type="entry name" value="DEXDc"/>
    <property type="match status" value="2"/>
</dbReference>
<dbReference type="GO" id="GO:0005737">
    <property type="term" value="C:cytoplasm"/>
    <property type="evidence" value="ECO:0007669"/>
    <property type="project" value="TreeGrafter"/>
</dbReference>
<evidence type="ECO:0000256" key="7">
    <source>
        <dbReference type="ARBA" id="ARBA00023125"/>
    </source>
</evidence>
<dbReference type="GO" id="GO:0005524">
    <property type="term" value="F:ATP binding"/>
    <property type="evidence" value="ECO:0007669"/>
    <property type="project" value="UniProtKB-KW"/>
</dbReference>
<dbReference type="PANTHER" id="PTHR13710">
    <property type="entry name" value="DNA HELICASE RECQ FAMILY MEMBER"/>
    <property type="match status" value="1"/>
</dbReference>
<dbReference type="PROSITE" id="PS51193">
    <property type="entry name" value="HELICASE_ATP_BIND_2"/>
    <property type="match status" value="1"/>
</dbReference>
<dbReference type="SUPFAM" id="SSF52540">
    <property type="entry name" value="P-loop containing nucleoside triphosphate hydrolases"/>
    <property type="match status" value="2"/>
</dbReference>
<dbReference type="EC" id="5.6.2.4" evidence="10"/>
<dbReference type="Gene3D" id="1.10.10.10">
    <property type="entry name" value="Winged helix-like DNA-binding domain superfamily/Winged helix DNA-binding domain"/>
    <property type="match status" value="1"/>
</dbReference>
<comment type="caution">
    <text evidence="16">The sequence shown here is derived from an EMBL/GenBank/DDBJ whole genome shotgun (WGS) entry which is preliminary data.</text>
</comment>
<sequence>MNYDKLADKIEELLLERGPLNIKELQKLLGRGITDFEINMVLKKGEGQRWQKHGSCWLVDPGFPDETVERMARRLAESGKHKQAAQYYEIMSMRYPDNRFYLVEWSRQLALAGSARAAEASWFLDDKNQEMAVELQNHPAYSTRNGIVLQVAYASLKDTQGMVISLSCLGSDGVQVDRLIDNGATRNPHKAAATRLHTANDMILTTQEAVKLLLDVAGNGFLVVWSPEEKRAVVRLFEDQGLPLPFRIINLSLLMRLMYPGNDCSTPDDYLAGLDAGAGTGLEVLVRLAEMIQLQQCLDRVSLVDEGWLELALAPHCRKHLLNNYSGDVTDGLGFETSGSLKFLRSVVQNYEHRPQQQALINEIYQGLQGGTVLIQAATGTGKTLAIIVAALMHIQNAQQKVVLSTSTVVLQKRFYNTLCTIVTVKKLTVQVVFLAGRSHYLCKRRVNQYLEHGGPWRELLKYWENVTDTGLASEVEAIFMSAGETGGEVLLKECSVQYNECESCTLEQCFHRQARLKAEDAGIVVTNHAVLPFLQSDNSALIVDEAHALEDAFTSSSTSVISFFYGDAVFPEINRIMEQFARVQNIPEGDSVPVNGFLKTTPEFIRLVSLLRDRKFDEKKTRAGGVMNLLNGRLDRYAVWFVKGAQEIQLHVAPLEVKREASLCLKNFSARVLLSATLSTGDKGQYVAERLGLGSDYHYAEYDSPFDLARQATLCIPIELPLASGEYEREYRQEAAGMIIQLAATAGGRTMVIFNSRSRLLLMKEACLPLASSAGLEILVQEEGLSREAIIRKFKDERGVIIFGLRSFAEGVDFPGDQLQCLIIETLPFAGVDEPLVAGRMALYGEDKWFEKYYLPLAVLRFAQACGRLIRTRNDKGIIVVLDKRLAFMDYAEHFKEVIHPIPVQVEPFQDIVGRLNRLIAPNREIPAEGVKEDVSLLPRSCLKDEEYVIYRPEIMAMLYRMGYSGFRPVQEKVVRRILTGKNVMVLMHTGSGKSLCFQLPALMRPGLTLVVTPVVALMKDQVDHLREKGIDCADYLSYTQSKARREEVLYRLLEGQIRLLYVSPERLADESFRRILKQQKIVQLVVDEAHCVWQWGHSFRPEFLRIRDWLAGFGQIPVAAFTATAPPAVLEDICHHLGIKRGEAIVYLAVRKNLYFGVVNFSRFERDEMIAHKLQLLLAMLAADRRPTIVYAASRHRSRVVYNHLMACGIRAALYTGELTGEERTLAQELFFSRQVDVMVATSAFGMGIDRPDVRRVIHFEMPPTLEAYYQEAGRAGRDGEPADCLLFYHKDDIRIQRSLLEKSVIKQNDVKAFAYELNNITWRHSGIVTEDELASRLKNRTDVNINILFYHFERMGWLKRTVLPRTVLISRVDRAKAPVLFSYMKDLPVEVSVQEIARELGQTVQDTVKILTGLMEQGVVHWLARDRQLHLEYTGPYPAEAAREFDYEPVEKFRQLAEEGLTRMVEYAEGSCCRVAAIQEHMGAPVEDTCGNCDYCLGQNLVKQLAAARFAGELWNDEEQVLRLISDTGGRFTKETYIRYLTITHGGWSDEEREYLVSHPAYGSLAYLGYKKVSELIEDMIKAGKLQEKGGRLLPVASDREKVAGAGE</sequence>
<proteinExistence type="inferred from homology"/>
<evidence type="ECO:0000256" key="8">
    <source>
        <dbReference type="ARBA" id="ARBA00023235"/>
    </source>
</evidence>
<dbReference type="SMART" id="SM00490">
    <property type="entry name" value="HELICc"/>
    <property type="match status" value="2"/>
</dbReference>
<dbReference type="FunFam" id="3.40.50.300:FF:001389">
    <property type="entry name" value="ATP-dependent DNA helicase RecQ"/>
    <property type="match status" value="1"/>
</dbReference>